<dbReference type="InterPro" id="IPR056884">
    <property type="entry name" value="NPHP3-like_N"/>
</dbReference>
<dbReference type="PANTHER" id="PTHR10039:SF17">
    <property type="entry name" value="FUNGAL STAND N-TERMINAL GOODBYE DOMAIN-CONTAINING PROTEIN-RELATED"/>
    <property type="match status" value="1"/>
</dbReference>
<dbReference type="PANTHER" id="PTHR10039">
    <property type="entry name" value="AMELOGENIN"/>
    <property type="match status" value="1"/>
</dbReference>
<proteinExistence type="predicted"/>
<dbReference type="InterPro" id="IPR059179">
    <property type="entry name" value="MLKL-like_MCAfunc"/>
</dbReference>
<dbReference type="AlphaFoldDB" id="A0A0C9VNX9"/>
<gene>
    <name evidence="3" type="ORF">M422DRAFT_228985</name>
</gene>
<dbReference type="Proteomes" id="UP000054279">
    <property type="component" value="Unassembled WGS sequence"/>
</dbReference>
<organism evidence="3 4">
    <name type="scientific">Sphaerobolus stellatus (strain SS14)</name>
    <dbReference type="NCBI Taxonomy" id="990650"/>
    <lineage>
        <taxon>Eukaryota</taxon>
        <taxon>Fungi</taxon>
        <taxon>Dikarya</taxon>
        <taxon>Basidiomycota</taxon>
        <taxon>Agaricomycotina</taxon>
        <taxon>Agaricomycetes</taxon>
        <taxon>Phallomycetidae</taxon>
        <taxon>Geastrales</taxon>
        <taxon>Sphaerobolaceae</taxon>
        <taxon>Sphaerobolus</taxon>
    </lineage>
</organism>
<sequence>MPQSFRELKDKVRSKISQKDLSVAKTGWNGLKLALNILKEASPAFPPLQSAVGGLLKTLETIDQASDNQAQVDSIATRINQVSEVIMKYDDANVPQRMSDTVDGLAKNIDRRTKDIQERMQRGRILRILDGSKDATAIVAILNDLSFALTLLQIEITMGIKQQGDQMQQAVKYMYDDAILQKLEPVQSALYERVRSRVRGCMEGTRIDTLASLMAWASNPNSASVYLVNGMAGIGKSAISSSFCKALAASPDCELGGSFFCSRQENIRRDVERILPTIAFQLARRFPLYGQATVDILKETLHAPFSSKTLQEQAKTLFMDILLTTHGISKEVPVVVVIDALDECVPSTDTNFTIVSDFLRVLLRSNLPFKVLLTSRPEPHILQGFSLEEHFLIDEELTLDQSFRSNIVDYATLKVHDIKLAIVEEDIKRYLRRELNTVIQGADEGISALAKKCGKLFIFASTAVKYIKSRHNLTPTDRHLRLLALLNVSISEPSSERTKDIDKLYQLIFMEAYDGKELSEINRLRMALDTVVCLRQPQSVAVITALLGKKLDDVRTLLGNFNSVLDIPDDDNSLVLIFHASFPDYLLDKSRSHKYHLDPTEPHVELASKCLEKMNDLSWNICKMETRKMLNSEVSEDVIRKSIPDDLKYACTFWASHLDASKLASNGGASITKKLENFVEDHLLNWLECLSLMKELHIAVACLRKAILYLSVRYTAFHNDD</sequence>
<evidence type="ECO:0000313" key="3">
    <source>
        <dbReference type="EMBL" id="KIJ43767.1"/>
    </source>
</evidence>
<protein>
    <recommendedName>
        <fullName evidence="2">Nephrocystin 3-like N-terminal domain-containing protein</fullName>
    </recommendedName>
</protein>
<reference evidence="3 4" key="1">
    <citation type="submission" date="2014-06" db="EMBL/GenBank/DDBJ databases">
        <title>Evolutionary Origins and Diversification of the Mycorrhizal Mutualists.</title>
        <authorList>
            <consortium name="DOE Joint Genome Institute"/>
            <consortium name="Mycorrhizal Genomics Consortium"/>
            <person name="Kohler A."/>
            <person name="Kuo A."/>
            <person name="Nagy L.G."/>
            <person name="Floudas D."/>
            <person name="Copeland A."/>
            <person name="Barry K.W."/>
            <person name="Cichocki N."/>
            <person name="Veneault-Fourrey C."/>
            <person name="LaButti K."/>
            <person name="Lindquist E.A."/>
            <person name="Lipzen A."/>
            <person name="Lundell T."/>
            <person name="Morin E."/>
            <person name="Murat C."/>
            <person name="Riley R."/>
            <person name="Ohm R."/>
            <person name="Sun H."/>
            <person name="Tunlid A."/>
            <person name="Henrissat B."/>
            <person name="Grigoriev I.V."/>
            <person name="Hibbett D.S."/>
            <person name="Martin F."/>
        </authorList>
    </citation>
    <scope>NUCLEOTIDE SEQUENCE [LARGE SCALE GENOMIC DNA]</scope>
    <source>
        <strain evidence="3 4">SS14</strain>
    </source>
</reference>
<dbReference type="EMBL" id="KN837121">
    <property type="protein sequence ID" value="KIJ43767.1"/>
    <property type="molecule type" value="Genomic_DNA"/>
</dbReference>
<dbReference type="OrthoDB" id="163438at2759"/>
<dbReference type="SUPFAM" id="SSF52540">
    <property type="entry name" value="P-loop containing nucleoside triphosphate hydrolases"/>
    <property type="match status" value="1"/>
</dbReference>
<evidence type="ECO:0000259" key="2">
    <source>
        <dbReference type="Pfam" id="PF24883"/>
    </source>
</evidence>
<keyword evidence="4" id="KW-1185">Reference proteome</keyword>
<dbReference type="CDD" id="cd21037">
    <property type="entry name" value="MLKL_NTD"/>
    <property type="match status" value="1"/>
</dbReference>
<keyword evidence="1" id="KW-0677">Repeat</keyword>
<feature type="domain" description="Nephrocystin 3-like N-terminal" evidence="2">
    <location>
        <begin position="213"/>
        <end position="376"/>
    </location>
</feature>
<name>A0A0C9VNX9_SPHS4</name>
<dbReference type="Pfam" id="PF24883">
    <property type="entry name" value="NPHP3_N"/>
    <property type="match status" value="1"/>
</dbReference>
<dbReference type="InterPro" id="IPR027417">
    <property type="entry name" value="P-loop_NTPase"/>
</dbReference>
<evidence type="ECO:0000256" key="1">
    <source>
        <dbReference type="ARBA" id="ARBA00022737"/>
    </source>
</evidence>
<accession>A0A0C9VNX9</accession>
<dbReference type="Gene3D" id="3.40.50.300">
    <property type="entry name" value="P-loop containing nucleotide triphosphate hydrolases"/>
    <property type="match status" value="1"/>
</dbReference>
<evidence type="ECO:0000313" key="4">
    <source>
        <dbReference type="Proteomes" id="UP000054279"/>
    </source>
</evidence>
<dbReference type="HOGENOM" id="CLU_000288_6_10_1"/>